<sequence>MIPAKIDSIFVSAIRQKGLDSIVDWFDLHKQPFYVLGWCYLGNTLQLEELFYQTILNVQKELPRFKNDGSFETWVTSILIHTCRKLSKIKSPQDSEESELDVFFKALNRLEESEMEALVLIGIPREKAAQILQVSAEQMKGLTFSGIRSLRKEMGYGPGFNGCKEYQKDYMDYLERTMDRPQKIEFERHIYHCPSCQEDLGTFQEVMLDLLERMESIHVPAGLMEKIRKKLAEKETRKQQKNEQRTKVGLIIASVFALLIGTGYFTGGFTYLYYRWTEENPQLRASLQHGIGESLDLETQSNGVRIKIKGAIADNVQTLVYYEIEDMKEDNQYALTYDDGVLVENGYKIMKNEDNPRYYPPDLESDLNNQEKNVYEGKLSLPPLSKDHGTINLKITKLMKLYRDPSSQINNSVDEEMNEKTGKWNLAIPVTKQPSTEYALNEKTKLEGITLQMDKLILSPTTTILQYHIVNNQARQIHRVTFDSLEVNNKKAKPDIYGSSFMDSSPFDYTFQAHFDPLPGEKPKEANVRFGSVTLGVNDQKTIQLSGAEEYPQTFEYAGSTISIDKLEAGNPANMVISDHEIKHREYDSLDFHVVGEDKNAMLSLELDDMQGVALNKNGKEYDPAKTPFFSYSTEDMRYLVTVQSLKVVNEDSSQKVIPKQLQIMGYTTTKFLDDVVKVSLKKGVQREGDKE</sequence>
<feature type="transmembrane region" description="Helical" evidence="3">
    <location>
        <begin position="248"/>
        <end position="274"/>
    </location>
</feature>
<evidence type="ECO:0000256" key="3">
    <source>
        <dbReference type="SAM" id="Phobius"/>
    </source>
</evidence>
<dbReference type="GO" id="GO:0003700">
    <property type="term" value="F:DNA-binding transcription factor activity"/>
    <property type="evidence" value="ECO:0007669"/>
    <property type="project" value="InterPro"/>
</dbReference>
<dbReference type="OrthoDB" id="2937128at2"/>
<name>A0A2N5M677_9BACI</name>
<comment type="similarity">
    <text evidence="1">Belongs to the zinc-associated anti-sigma factor (ZAS) superfamily. Anti-sigma-W factor family.</text>
</comment>
<dbReference type="InterPro" id="IPR041916">
    <property type="entry name" value="Anti_sigma_zinc_sf"/>
</dbReference>
<dbReference type="Gene3D" id="1.10.10.1320">
    <property type="entry name" value="Anti-sigma factor, zinc-finger domain"/>
    <property type="match status" value="1"/>
</dbReference>
<keyword evidence="3" id="KW-1133">Transmembrane helix</keyword>
<dbReference type="RefSeq" id="WP_101642072.1">
    <property type="nucleotide sequence ID" value="NZ_PGUY01000033.1"/>
</dbReference>
<dbReference type="InterPro" id="IPR025436">
    <property type="entry name" value="DUF4179"/>
</dbReference>
<dbReference type="SUPFAM" id="SSF88946">
    <property type="entry name" value="Sigma2 domain of RNA polymerase sigma factors"/>
    <property type="match status" value="1"/>
</dbReference>
<proteinExistence type="inferred from homology"/>
<dbReference type="Proteomes" id="UP000234748">
    <property type="component" value="Unassembled WGS sequence"/>
</dbReference>
<evidence type="ECO:0000256" key="1">
    <source>
        <dbReference type="ARBA" id="ARBA00024353"/>
    </source>
</evidence>
<evidence type="ECO:0000256" key="2">
    <source>
        <dbReference type="ARBA" id="ARBA00024438"/>
    </source>
</evidence>
<keyword evidence="7" id="KW-1185">Reference proteome</keyword>
<reference evidence="6 7" key="1">
    <citation type="submission" date="2017-11" db="EMBL/GenBank/DDBJ databases">
        <title>Comparitive Functional Genomics of Dry Heat Resistant strains isolated from the Viking Spacecraft.</title>
        <authorList>
            <person name="Seuylemezian A."/>
            <person name="Cooper K."/>
            <person name="Vaishampayan P."/>
        </authorList>
    </citation>
    <scope>NUCLEOTIDE SEQUENCE [LARGE SCALE GENOMIC DNA]</scope>
    <source>
        <strain evidence="6 7">V1-29</strain>
    </source>
</reference>
<evidence type="ECO:0000259" key="4">
    <source>
        <dbReference type="Pfam" id="PF13490"/>
    </source>
</evidence>
<feature type="domain" description="Putative zinc-finger" evidence="4">
    <location>
        <begin position="163"/>
        <end position="197"/>
    </location>
</feature>
<organism evidence="6 7">
    <name type="scientific">Peribacillus deserti</name>
    <dbReference type="NCBI Taxonomy" id="673318"/>
    <lineage>
        <taxon>Bacteria</taxon>
        <taxon>Bacillati</taxon>
        <taxon>Bacillota</taxon>
        <taxon>Bacilli</taxon>
        <taxon>Bacillales</taxon>
        <taxon>Bacillaceae</taxon>
        <taxon>Peribacillus</taxon>
    </lineage>
</organism>
<comment type="caution">
    <text evidence="6">The sequence shown here is derived from an EMBL/GenBank/DDBJ whole genome shotgun (WGS) entry which is preliminary data.</text>
</comment>
<evidence type="ECO:0000259" key="5">
    <source>
        <dbReference type="Pfam" id="PF13786"/>
    </source>
</evidence>
<dbReference type="InterPro" id="IPR027383">
    <property type="entry name" value="Znf_put"/>
</dbReference>
<keyword evidence="3" id="KW-0472">Membrane</keyword>
<dbReference type="Pfam" id="PF13786">
    <property type="entry name" value="DUF4179"/>
    <property type="match status" value="1"/>
</dbReference>
<dbReference type="Gene3D" id="2.60.40.1630">
    <property type="entry name" value="bacillus anthracis domain"/>
    <property type="match status" value="1"/>
</dbReference>
<dbReference type="GO" id="GO:0006352">
    <property type="term" value="P:DNA-templated transcription initiation"/>
    <property type="evidence" value="ECO:0007669"/>
    <property type="project" value="InterPro"/>
</dbReference>
<gene>
    <name evidence="6" type="ORF">CUU66_11050</name>
</gene>
<dbReference type="Pfam" id="PF13490">
    <property type="entry name" value="zf-HC2"/>
    <property type="match status" value="1"/>
</dbReference>
<dbReference type="Gene3D" id="1.10.1740.10">
    <property type="match status" value="1"/>
</dbReference>
<accession>A0A2N5M677</accession>
<dbReference type="InterPro" id="IPR013325">
    <property type="entry name" value="RNA_pol_sigma_r2"/>
</dbReference>
<evidence type="ECO:0000313" key="6">
    <source>
        <dbReference type="EMBL" id="PLT29832.1"/>
    </source>
</evidence>
<dbReference type="EMBL" id="PGUY01000033">
    <property type="protein sequence ID" value="PLT29832.1"/>
    <property type="molecule type" value="Genomic_DNA"/>
</dbReference>
<dbReference type="AlphaFoldDB" id="A0A2N5M677"/>
<evidence type="ECO:0000313" key="7">
    <source>
        <dbReference type="Proteomes" id="UP000234748"/>
    </source>
</evidence>
<keyword evidence="3" id="KW-0812">Transmembrane</keyword>
<feature type="domain" description="DUF4179" evidence="5">
    <location>
        <begin position="241"/>
        <end position="326"/>
    </location>
</feature>
<protein>
    <recommendedName>
        <fullName evidence="2">Anti-sigma-W factor RsiW</fullName>
    </recommendedName>
</protein>